<keyword evidence="5" id="KW-0862">Zinc</keyword>
<dbReference type="PANTHER" id="PTHR11562:SF17">
    <property type="entry name" value="RE54080P-RELATED"/>
    <property type="match status" value="1"/>
</dbReference>
<feature type="compositionally biased region" description="Basic and acidic residues" evidence="9">
    <location>
        <begin position="330"/>
        <end position="362"/>
    </location>
</feature>
<gene>
    <name evidence="13" type="ORF">OVY01_12475</name>
</gene>
<dbReference type="InterPro" id="IPR002524">
    <property type="entry name" value="Cation_efflux"/>
</dbReference>
<evidence type="ECO:0000256" key="9">
    <source>
        <dbReference type="SAM" id="MobiDB-lite"/>
    </source>
</evidence>
<keyword evidence="7" id="KW-0406">Ion transport</keyword>
<dbReference type="InterPro" id="IPR027469">
    <property type="entry name" value="Cation_efflux_TMD_sf"/>
</dbReference>
<feature type="domain" description="Cation efflux protein cytoplasmic" evidence="12">
    <location>
        <begin position="242"/>
        <end position="317"/>
    </location>
</feature>
<feature type="domain" description="Cation efflux protein transmembrane" evidence="11">
    <location>
        <begin position="50"/>
        <end position="238"/>
    </location>
</feature>
<keyword evidence="8 10" id="KW-0472">Membrane</keyword>
<sequence length="375" mass="39665">MTQQHPSGASAPASSTHDHGHAGHDHGHHHGGAGHMHVHGSTNETRLAWALLVIVLFMGIEIVGGLLSGSLALIADAAHMASDAVALGMSWAALRIGRRPATARLSYGYRRLEVLVAFINGLTLLLVSLGVMIEAVRRFAEPQPVLGPMMMAVAVAGLLSNVVTFLILNGGSRENLNMRSAWLHVLGDMVSSVAAIIAAGVILLTGFSPIDPILSIFVSVLIVRGAWQIVRSAGRILLEATPSDLDLEEVRADLIAQIGEISDVHHLHAWSLTSEQAMVTLHARATPGADPLRIPAAVCARLKERFSIDHATVQVEAEHCTDADGAGQAHEQEHGHAHGHDGHDHGAHDHDGHDHGPTREESATGAPKPPAAQCY</sequence>
<reference evidence="13" key="1">
    <citation type="submission" date="2022-11" db="EMBL/GenBank/DDBJ databases">
        <title>Robbsia betulipollinis sp. nov., isolated from pollen of birch (Betula pendula).</title>
        <authorList>
            <person name="Shi H."/>
            <person name="Ambika Manirajan B."/>
            <person name="Ratering S."/>
            <person name="Geissler-Plaum R."/>
            <person name="Schnell S."/>
        </authorList>
    </citation>
    <scope>NUCLEOTIDE SEQUENCE</scope>
    <source>
        <strain evidence="13">Bb-Pol-6</strain>
    </source>
</reference>
<feature type="region of interest" description="Disordered" evidence="9">
    <location>
        <begin position="321"/>
        <end position="375"/>
    </location>
</feature>
<dbReference type="SUPFAM" id="SSF160240">
    <property type="entry name" value="Cation efflux protein cytoplasmic domain-like"/>
    <property type="match status" value="1"/>
</dbReference>
<accession>A0ABT3ZP36</accession>
<dbReference type="Proteomes" id="UP001082899">
    <property type="component" value="Unassembled WGS sequence"/>
</dbReference>
<comment type="similarity">
    <text evidence="2">Belongs to the cation diffusion facilitator (CDF) transporter (TC 2.A.4) family. SLC30A subfamily.</text>
</comment>
<evidence type="ECO:0000256" key="10">
    <source>
        <dbReference type="SAM" id="Phobius"/>
    </source>
</evidence>
<feature type="transmembrane region" description="Helical" evidence="10">
    <location>
        <begin position="145"/>
        <end position="169"/>
    </location>
</feature>
<evidence type="ECO:0000256" key="2">
    <source>
        <dbReference type="ARBA" id="ARBA00008873"/>
    </source>
</evidence>
<feature type="transmembrane region" description="Helical" evidence="10">
    <location>
        <begin position="47"/>
        <end position="67"/>
    </location>
</feature>
<dbReference type="SUPFAM" id="SSF161111">
    <property type="entry name" value="Cation efflux protein transmembrane domain-like"/>
    <property type="match status" value="1"/>
</dbReference>
<feature type="compositionally biased region" description="Polar residues" evidence="9">
    <location>
        <begin position="1"/>
        <end position="15"/>
    </location>
</feature>
<keyword evidence="5" id="KW-0864">Zinc transport</keyword>
<evidence type="ECO:0000313" key="14">
    <source>
        <dbReference type="Proteomes" id="UP001082899"/>
    </source>
</evidence>
<dbReference type="EMBL" id="JAPMXC010000002">
    <property type="protein sequence ID" value="MCY0388037.1"/>
    <property type="molecule type" value="Genomic_DNA"/>
</dbReference>
<feature type="region of interest" description="Disordered" evidence="9">
    <location>
        <begin position="1"/>
        <end position="39"/>
    </location>
</feature>
<keyword evidence="6 10" id="KW-1133">Transmembrane helix</keyword>
<keyword evidence="14" id="KW-1185">Reference proteome</keyword>
<dbReference type="Pfam" id="PF01545">
    <property type="entry name" value="Cation_efflux"/>
    <property type="match status" value="1"/>
</dbReference>
<dbReference type="PANTHER" id="PTHR11562">
    <property type="entry name" value="CATION EFFLUX PROTEIN/ ZINC TRANSPORTER"/>
    <property type="match status" value="1"/>
</dbReference>
<evidence type="ECO:0000256" key="1">
    <source>
        <dbReference type="ARBA" id="ARBA00004141"/>
    </source>
</evidence>
<evidence type="ECO:0000256" key="4">
    <source>
        <dbReference type="ARBA" id="ARBA00022692"/>
    </source>
</evidence>
<proteinExistence type="inferred from homology"/>
<evidence type="ECO:0000256" key="7">
    <source>
        <dbReference type="ARBA" id="ARBA00023065"/>
    </source>
</evidence>
<dbReference type="InterPro" id="IPR058533">
    <property type="entry name" value="Cation_efflux_TM"/>
</dbReference>
<protein>
    <submittedName>
        <fullName evidence="13">Cation diffusion facilitator family transporter</fullName>
    </submittedName>
</protein>
<feature type="compositionally biased region" description="Basic and acidic residues" evidence="9">
    <location>
        <begin position="16"/>
        <end position="25"/>
    </location>
</feature>
<evidence type="ECO:0000256" key="5">
    <source>
        <dbReference type="ARBA" id="ARBA00022906"/>
    </source>
</evidence>
<keyword evidence="4 10" id="KW-0812">Transmembrane</keyword>
<dbReference type="InterPro" id="IPR027470">
    <property type="entry name" value="Cation_efflux_CTD"/>
</dbReference>
<feature type="transmembrane region" description="Helical" evidence="10">
    <location>
        <begin position="73"/>
        <end position="94"/>
    </location>
</feature>
<evidence type="ECO:0000256" key="3">
    <source>
        <dbReference type="ARBA" id="ARBA00022448"/>
    </source>
</evidence>
<dbReference type="Pfam" id="PF16916">
    <property type="entry name" value="ZT_dimer"/>
    <property type="match status" value="1"/>
</dbReference>
<dbReference type="RefSeq" id="WP_267847919.1">
    <property type="nucleotide sequence ID" value="NZ_JAPMXC010000002.1"/>
</dbReference>
<evidence type="ECO:0000259" key="11">
    <source>
        <dbReference type="Pfam" id="PF01545"/>
    </source>
</evidence>
<evidence type="ECO:0000313" key="13">
    <source>
        <dbReference type="EMBL" id="MCY0388037.1"/>
    </source>
</evidence>
<dbReference type="InterPro" id="IPR050681">
    <property type="entry name" value="CDF/SLC30A"/>
</dbReference>
<dbReference type="NCBIfam" id="TIGR01297">
    <property type="entry name" value="CDF"/>
    <property type="match status" value="1"/>
</dbReference>
<keyword evidence="3" id="KW-0813">Transport</keyword>
<comment type="caution">
    <text evidence="13">The sequence shown here is derived from an EMBL/GenBank/DDBJ whole genome shotgun (WGS) entry which is preliminary data.</text>
</comment>
<dbReference type="InterPro" id="IPR036837">
    <property type="entry name" value="Cation_efflux_CTD_sf"/>
</dbReference>
<evidence type="ECO:0000256" key="6">
    <source>
        <dbReference type="ARBA" id="ARBA00022989"/>
    </source>
</evidence>
<feature type="transmembrane region" description="Helical" evidence="10">
    <location>
        <begin position="114"/>
        <end position="133"/>
    </location>
</feature>
<feature type="transmembrane region" description="Helical" evidence="10">
    <location>
        <begin position="181"/>
        <end position="207"/>
    </location>
</feature>
<evidence type="ECO:0000259" key="12">
    <source>
        <dbReference type="Pfam" id="PF16916"/>
    </source>
</evidence>
<comment type="subcellular location">
    <subcellularLocation>
        <location evidence="1">Membrane</location>
        <topology evidence="1">Multi-pass membrane protein</topology>
    </subcellularLocation>
</comment>
<evidence type="ECO:0000256" key="8">
    <source>
        <dbReference type="ARBA" id="ARBA00023136"/>
    </source>
</evidence>
<name>A0ABT3ZP36_9BURK</name>
<feature type="compositionally biased region" description="Basic residues" evidence="9">
    <location>
        <begin position="26"/>
        <end position="38"/>
    </location>
</feature>
<dbReference type="Gene3D" id="1.20.1510.10">
    <property type="entry name" value="Cation efflux protein transmembrane domain"/>
    <property type="match status" value="1"/>
</dbReference>
<organism evidence="13 14">
    <name type="scientific">Robbsia betulipollinis</name>
    <dbReference type="NCBI Taxonomy" id="2981849"/>
    <lineage>
        <taxon>Bacteria</taxon>
        <taxon>Pseudomonadati</taxon>
        <taxon>Pseudomonadota</taxon>
        <taxon>Betaproteobacteria</taxon>
        <taxon>Burkholderiales</taxon>
        <taxon>Burkholderiaceae</taxon>
        <taxon>Robbsia</taxon>
    </lineage>
</organism>